<proteinExistence type="predicted"/>
<feature type="region of interest" description="Disordered" evidence="1">
    <location>
        <begin position="437"/>
        <end position="473"/>
    </location>
</feature>
<feature type="region of interest" description="Disordered" evidence="1">
    <location>
        <begin position="321"/>
        <end position="363"/>
    </location>
</feature>
<feature type="compositionally biased region" description="Basic and acidic residues" evidence="1">
    <location>
        <begin position="656"/>
        <end position="666"/>
    </location>
</feature>
<feature type="region of interest" description="Disordered" evidence="1">
    <location>
        <begin position="112"/>
        <end position="188"/>
    </location>
</feature>
<gene>
    <name evidence="2" type="ORF">CPAG_02990</name>
</gene>
<name>A0A0J6F1C2_COCPO</name>
<dbReference type="Proteomes" id="UP000054567">
    <property type="component" value="Unassembled WGS sequence"/>
</dbReference>
<reference evidence="3" key="2">
    <citation type="journal article" date="2009" name="Genome Res.">
        <title>Comparative genomic analyses of the human fungal pathogens Coccidioides and their relatives.</title>
        <authorList>
            <person name="Sharpton T.J."/>
            <person name="Stajich J.E."/>
            <person name="Rounsley S.D."/>
            <person name="Gardner M.J."/>
            <person name="Wortman J.R."/>
            <person name="Jordar V.S."/>
            <person name="Maiti R."/>
            <person name="Kodira C.D."/>
            <person name="Neafsey D.E."/>
            <person name="Zeng Q."/>
            <person name="Hung C.-Y."/>
            <person name="McMahan C."/>
            <person name="Muszewska A."/>
            <person name="Grynberg M."/>
            <person name="Mandel M.A."/>
            <person name="Kellner E.M."/>
            <person name="Barker B.M."/>
            <person name="Galgiani J.N."/>
            <person name="Orbach M.J."/>
            <person name="Kirkland T.N."/>
            <person name="Cole G.T."/>
            <person name="Henn M.R."/>
            <person name="Birren B.W."/>
            <person name="Taylor J.W."/>
        </authorList>
    </citation>
    <scope>NUCLEOTIDE SEQUENCE [LARGE SCALE GENOMIC DNA]</scope>
    <source>
        <strain evidence="3">RMSCC 3488</strain>
    </source>
</reference>
<feature type="region of interest" description="Disordered" evidence="1">
    <location>
        <begin position="491"/>
        <end position="568"/>
    </location>
</feature>
<organism evidence="2 3">
    <name type="scientific">Coccidioides posadasii RMSCC 3488</name>
    <dbReference type="NCBI Taxonomy" id="454284"/>
    <lineage>
        <taxon>Eukaryota</taxon>
        <taxon>Fungi</taxon>
        <taxon>Dikarya</taxon>
        <taxon>Ascomycota</taxon>
        <taxon>Pezizomycotina</taxon>
        <taxon>Eurotiomycetes</taxon>
        <taxon>Eurotiomycetidae</taxon>
        <taxon>Onygenales</taxon>
        <taxon>Onygenaceae</taxon>
        <taxon>Coccidioides</taxon>
    </lineage>
</organism>
<reference evidence="2 3" key="1">
    <citation type="submission" date="2007-06" db="EMBL/GenBank/DDBJ databases">
        <title>The Genome Sequence of Coccidioides posadasii RMSCC_3488.</title>
        <authorList>
            <consortium name="Coccidioides Genome Resources Consortium"/>
            <consortium name="The Broad Institute Genome Sequencing Platform"/>
            <person name="Henn M.R."/>
            <person name="Sykes S."/>
            <person name="Young S."/>
            <person name="Jaffe D."/>
            <person name="Berlin A."/>
            <person name="Alvarez P."/>
            <person name="Butler J."/>
            <person name="Gnerre S."/>
            <person name="Grabherr M."/>
            <person name="Mauceli E."/>
            <person name="Brockman W."/>
            <person name="Kodira C."/>
            <person name="Alvarado L."/>
            <person name="Zeng Q."/>
            <person name="Crawford M."/>
            <person name="Antoine C."/>
            <person name="Devon K."/>
            <person name="Galgiani J."/>
            <person name="Orsborn K."/>
            <person name="Lewis M.L."/>
            <person name="Nusbaum C."/>
            <person name="Galagan J."/>
            <person name="Birren B."/>
        </authorList>
    </citation>
    <scope>NUCLEOTIDE SEQUENCE [LARGE SCALE GENOMIC DNA]</scope>
    <source>
        <strain evidence="2 3">RMSCC 3488</strain>
    </source>
</reference>
<evidence type="ECO:0000313" key="2">
    <source>
        <dbReference type="EMBL" id="KMM66651.1"/>
    </source>
</evidence>
<feature type="region of interest" description="Disordered" evidence="1">
    <location>
        <begin position="587"/>
        <end position="671"/>
    </location>
</feature>
<feature type="compositionally biased region" description="Polar residues" evidence="1">
    <location>
        <begin position="41"/>
        <end position="54"/>
    </location>
</feature>
<dbReference type="OrthoDB" id="5404794at2759"/>
<dbReference type="AlphaFoldDB" id="A0A0J6F1C2"/>
<sequence>MSAHRVIQDSDESDDELADPTTFDLFQEPRQCADASVMNHDGNTSPRFPGQTPSYPIVKEGSSLGPDLMVNHKQASIHPGQVDLDVNSRSNCELDDRDREQVDDCGENLQVAREDDAPGCPDGTTDNRMPSSGGSIKRGRTIGVLEEIQDLSDPENRKAKRRKSSTAVDSHDYHNGGPRHHRRLTDCSTHDDGRFHTELIPTHSVSSTPNNGMLQHNIIMDPVQESVCDTTPLDYDIGNPIKPPTICAQSPKNIPGRSKSVPIPTDSPHDTEPMSSTTLSRARRTMTNCEAQPPTSPANSIDELSLPISVQIAVDRSCLRSLRPQPRSEDDVASEREELGSDDFGGMPMEMYKPRPSRSRSKKTIEDEFGMSHITQEVMMSSHGEWSGECPHSLSKIVEQSTEEDRECLEQRDPQCLTIAMNTSTAGHPANTEVQFSIRPNAPMPMEGSKPERKTSKKKKLKRGKTTSAIVKKVSDHDVEDDVIWVDERPLASLPEEKVYLDPSKKGKDKPEDAIRTKDTCTEIPAESSTTQHSEANHSQTPVPAPKKRGRKPKKNPDGNIAIEVPNLKTCSCEEVNQDEVCIDGLVPEQPALHDTDPPQMQPQLSPPPMLDEPIDGEDINIASKEPEPHPDPPAFRDNPNVDNKPEQQPSATPKKPVERGPDKHSPIAVNKKVPYRVGLSRKAKIAPLLKVIRK</sequence>
<dbReference type="VEuPathDB" id="FungiDB:CPAG_02990"/>
<feature type="compositionally biased region" description="Basic and acidic residues" evidence="1">
    <location>
        <begin position="326"/>
        <end position="339"/>
    </location>
</feature>
<reference evidence="3" key="3">
    <citation type="journal article" date="2010" name="Genome Res.">
        <title>Population genomic sequencing of Coccidioides fungi reveals recent hybridization and transposon control.</title>
        <authorList>
            <person name="Neafsey D.E."/>
            <person name="Barker B.M."/>
            <person name="Sharpton T.J."/>
            <person name="Stajich J.E."/>
            <person name="Park D.J."/>
            <person name="Whiston E."/>
            <person name="Hung C.-Y."/>
            <person name="McMahan C."/>
            <person name="White J."/>
            <person name="Sykes S."/>
            <person name="Heiman D."/>
            <person name="Young S."/>
            <person name="Zeng Q."/>
            <person name="Abouelleil A."/>
            <person name="Aftuck L."/>
            <person name="Bessette D."/>
            <person name="Brown A."/>
            <person name="FitzGerald M."/>
            <person name="Lui A."/>
            <person name="Macdonald J.P."/>
            <person name="Priest M."/>
            <person name="Orbach M.J."/>
            <person name="Galgiani J.N."/>
            <person name="Kirkland T.N."/>
            <person name="Cole G.T."/>
            <person name="Birren B.W."/>
            <person name="Henn M.R."/>
            <person name="Taylor J.W."/>
            <person name="Rounsley S.D."/>
        </authorList>
    </citation>
    <scope>NUCLEOTIDE SEQUENCE [LARGE SCALE GENOMIC DNA]</scope>
    <source>
        <strain evidence="3">RMSCC 3488</strain>
    </source>
</reference>
<accession>A0A0J6F1C2</accession>
<protein>
    <submittedName>
        <fullName evidence="2">Uncharacterized protein</fullName>
    </submittedName>
</protein>
<feature type="compositionally biased region" description="Basic residues" evidence="1">
    <location>
        <begin position="455"/>
        <end position="465"/>
    </location>
</feature>
<feature type="region of interest" description="Disordered" evidence="1">
    <location>
        <begin position="35"/>
        <end position="65"/>
    </location>
</feature>
<feature type="compositionally biased region" description="Polar residues" evidence="1">
    <location>
        <begin position="527"/>
        <end position="541"/>
    </location>
</feature>
<evidence type="ECO:0000313" key="3">
    <source>
        <dbReference type="Proteomes" id="UP000054567"/>
    </source>
</evidence>
<feature type="compositionally biased region" description="Polar residues" evidence="1">
    <location>
        <begin position="124"/>
        <end position="134"/>
    </location>
</feature>
<feature type="compositionally biased region" description="Basic and acidic residues" evidence="1">
    <location>
        <begin position="491"/>
        <end position="521"/>
    </location>
</feature>
<dbReference type="EMBL" id="DS268110">
    <property type="protein sequence ID" value="KMM66651.1"/>
    <property type="molecule type" value="Genomic_DNA"/>
</dbReference>
<evidence type="ECO:0000256" key="1">
    <source>
        <dbReference type="SAM" id="MobiDB-lite"/>
    </source>
</evidence>
<feature type="region of interest" description="Disordered" evidence="1">
    <location>
        <begin position="244"/>
        <end position="278"/>
    </location>
</feature>